<protein>
    <recommendedName>
        <fullName evidence="3">Heterokaryon incompatibility domain-containing protein</fullName>
    </recommendedName>
</protein>
<organism evidence="1 2">
    <name type="scientific">Seiridium unicorne</name>
    <dbReference type="NCBI Taxonomy" id="138068"/>
    <lineage>
        <taxon>Eukaryota</taxon>
        <taxon>Fungi</taxon>
        <taxon>Dikarya</taxon>
        <taxon>Ascomycota</taxon>
        <taxon>Pezizomycotina</taxon>
        <taxon>Sordariomycetes</taxon>
        <taxon>Xylariomycetidae</taxon>
        <taxon>Amphisphaeriales</taxon>
        <taxon>Sporocadaceae</taxon>
        <taxon>Seiridium</taxon>
    </lineage>
</organism>
<dbReference type="InterPro" id="IPR011990">
    <property type="entry name" value="TPR-like_helical_dom_sf"/>
</dbReference>
<reference evidence="1 2" key="1">
    <citation type="journal article" date="2024" name="J. Plant Pathol.">
        <title>Sequence and assembly of the genome of Seiridium unicorne, isolate CBS 538.82, causal agent of cypress canker disease.</title>
        <authorList>
            <person name="Scali E."/>
            <person name="Rocca G.D."/>
            <person name="Danti R."/>
            <person name="Garbelotto M."/>
            <person name="Barberini S."/>
            <person name="Baroncelli R."/>
            <person name="Emiliani G."/>
        </authorList>
    </citation>
    <scope>NUCLEOTIDE SEQUENCE [LARGE SCALE GENOMIC DNA]</scope>
    <source>
        <strain evidence="1 2">BM-138-508</strain>
    </source>
</reference>
<name>A0ABR2UMG0_9PEZI</name>
<dbReference type="Gene3D" id="1.25.40.20">
    <property type="entry name" value="Ankyrin repeat-containing domain"/>
    <property type="match status" value="1"/>
</dbReference>
<proteinExistence type="predicted"/>
<keyword evidence="2" id="KW-1185">Reference proteome</keyword>
<dbReference type="Gene3D" id="1.25.40.10">
    <property type="entry name" value="Tetratricopeptide repeat domain"/>
    <property type="match status" value="1"/>
</dbReference>
<dbReference type="Proteomes" id="UP001408356">
    <property type="component" value="Unassembled WGS sequence"/>
</dbReference>
<comment type="caution">
    <text evidence="1">The sequence shown here is derived from an EMBL/GenBank/DDBJ whole genome shotgun (WGS) entry which is preliminary data.</text>
</comment>
<accession>A0ABR2UMG0</accession>
<evidence type="ECO:0000313" key="2">
    <source>
        <dbReference type="Proteomes" id="UP001408356"/>
    </source>
</evidence>
<evidence type="ECO:0008006" key="3">
    <source>
        <dbReference type="Google" id="ProtNLM"/>
    </source>
</evidence>
<dbReference type="InterPro" id="IPR036770">
    <property type="entry name" value="Ankyrin_rpt-contain_sf"/>
</dbReference>
<dbReference type="SUPFAM" id="SSF48403">
    <property type="entry name" value="Ankyrin repeat"/>
    <property type="match status" value="1"/>
</dbReference>
<gene>
    <name evidence="1" type="ORF">SUNI508_10156</name>
</gene>
<dbReference type="EMBL" id="JARVKF010000413">
    <property type="protein sequence ID" value="KAK9415678.1"/>
    <property type="molecule type" value="Genomic_DNA"/>
</dbReference>
<evidence type="ECO:0000313" key="1">
    <source>
        <dbReference type="EMBL" id="KAK9415678.1"/>
    </source>
</evidence>
<dbReference type="SUPFAM" id="SSF48452">
    <property type="entry name" value="TPR-like"/>
    <property type="match status" value="1"/>
</dbReference>
<sequence length="955" mass="107442">MLLSGSRLLWEFDLIICLRSSYHTAMEKICSEASVVHISPDVLHRVLEGVSVASKASADLTSLIAHWITITAQSFADCGGPSDTLCWTTAKWLFAAHQQFEKEQQKAMQLVNIILAVAFLRERRRAVGSDTLAVDITLAWSLIYEALTSGEPICNPSRSAQGFLSVALCSLIKDGSIEELWRFHVWLPDGKRGNTDFALHSHQPFAESWILAGEAIDHSYAVTPAVSASTATHAMYRLSWNDGKTNGSNYKTHQTSSNITNTGELVSTTLTQSEAHGRNSNYTIPSGAHHRTEVKPDEVHATIFVFDSSRGFQKDAPVLGPIAGEASAQQRDPEGVTTAALAKLVGTLRSWEESVSHGRELAYNVEWEGALQWFQNALHRLDSHQGIQLPHQYRIRTLIELGNVNRRFGRYEQAQQYLISALRDMEPSMERAELSGELGVVYRHMNKLLEAKKYLEEQYTIACNFNAIRSMCRAIGNLGMVNYQLFMQDGGLYALNTATRQLLLRVQLARGIKSSITLEPLAAEIARQHMRSAITWETIGLARLSLCYGAQGDIPKAIASAKESLEITKGSGDATVIAMSRFFYGRALLLAGRTHKSEAMEQFNQKGTCTPVMAFCKEPSKEHYGYLEEMINAGADLDTRDEQGYTALDYAVFSGDLTTEALIAEGLRKSFLLSEIRNAESEVSQRRTEAYVRKGYREILQESLRPILLRINDRAVLSDVRNTYANTLASDPQKRMMFDQLKFIHYKDFVRAERLPRSSDKLACCYSTGTAQSNTADYLIFFSYRWINTRPTHHGHNQVTHSTPDDDQHTQYRRMLIALDEFLIKHPQVDSENLGLWMDFACIDQDDPISGVQTLPLIIVQCDAIISLVDETYYSRAWCSVEVLYIQTLRKAYGRHLWYEQVAVGTVQDNDGFMPKYALRVGDVETEIVLTEKKLTYQSDEVKIAFLDRQVRLLI</sequence>